<dbReference type="AlphaFoldDB" id="A0A6A6PRL0"/>
<evidence type="ECO:0000313" key="3">
    <source>
        <dbReference type="Proteomes" id="UP000799767"/>
    </source>
</evidence>
<evidence type="ECO:0000259" key="1">
    <source>
        <dbReference type="Pfam" id="PF23155"/>
    </source>
</evidence>
<dbReference type="RefSeq" id="XP_033589338.1">
    <property type="nucleotide sequence ID" value="XM_033730221.1"/>
</dbReference>
<dbReference type="Proteomes" id="UP000799767">
    <property type="component" value="Unassembled WGS sequence"/>
</dbReference>
<reference evidence="2" key="1">
    <citation type="journal article" date="2020" name="Stud. Mycol.">
        <title>101 Dothideomycetes genomes: a test case for predicting lifestyles and emergence of pathogens.</title>
        <authorList>
            <person name="Haridas S."/>
            <person name="Albert R."/>
            <person name="Binder M."/>
            <person name="Bloem J."/>
            <person name="Labutti K."/>
            <person name="Salamov A."/>
            <person name="Andreopoulos B."/>
            <person name="Baker S."/>
            <person name="Barry K."/>
            <person name="Bills G."/>
            <person name="Bluhm B."/>
            <person name="Cannon C."/>
            <person name="Castanera R."/>
            <person name="Culley D."/>
            <person name="Daum C."/>
            <person name="Ezra D."/>
            <person name="Gonzalez J."/>
            <person name="Henrissat B."/>
            <person name="Kuo A."/>
            <person name="Liang C."/>
            <person name="Lipzen A."/>
            <person name="Lutzoni F."/>
            <person name="Magnuson J."/>
            <person name="Mondo S."/>
            <person name="Nolan M."/>
            <person name="Ohm R."/>
            <person name="Pangilinan J."/>
            <person name="Park H.-J."/>
            <person name="Ramirez L."/>
            <person name="Alfaro M."/>
            <person name="Sun H."/>
            <person name="Tritt A."/>
            <person name="Yoshinaga Y."/>
            <person name="Zwiers L.-H."/>
            <person name="Turgeon B."/>
            <person name="Goodwin S."/>
            <person name="Spatafora J."/>
            <person name="Crous P."/>
            <person name="Grigoriev I."/>
        </authorList>
    </citation>
    <scope>NUCLEOTIDE SEQUENCE</scope>
    <source>
        <strain evidence="2">CBS 113389</strain>
    </source>
</reference>
<dbReference type="PANTHER" id="PTHR38117:SF2">
    <property type="entry name" value="NACHT AND WD40 DOMAIN PROTEIN"/>
    <property type="match status" value="1"/>
</dbReference>
<proteinExistence type="predicted"/>
<dbReference type="InterPro" id="IPR055481">
    <property type="entry name" value="DUF7053"/>
</dbReference>
<gene>
    <name evidence="2" type="ORF">BDY17DRAFT_231469</name>
</gene>
<dbReference type="Pfam" id="PF23155">
    <property type="entry name" value="DUF7053"/>
    <property type="match status" value="1"/>
</dbReference>
<dbReference type="OrthoDB" id="3246050at2759"/>
<dbReference type="PANTHER" id="PTHR38117">
    <property type="entry name" value="NACHT AND WD40 DOMAIN PROTEIN"/>
    <property type="match status" value="1"/>
</dbReference>
<dbReference type="GeneID" id="54471223"/>
<feature type="non-terminal residue" evidence="2">
    <location>
        <position position="164"/>
    </location>
</feature>
<accession>A0A6A6PRL0</accession>
<evidence type="ECO:0000313" key="2">
    <source>
        <dbReference type="EMBL" id="KAF2482768.1"/>
    </source>
</evidence>
<dbReference type="EMBL" id="MU001636">
    <property type="protein sequence ID" value="KAF2482768.1"/>
    <property type="molecule type" value="Genomic_DNA"/>
</dbReference>
<feature type="domain" description="DUF7053" evidence="1">
    <location>
        <begin position="2"/>
        <end position="164"/>
    </location>
</feature>
<protein>
    <recommendedName>
        <fullName evidence="1">DUF7053 domain-containing protein</fullName>
    </recommendedName>
</protein>
<sequence length="164" mass="18364">MNHVTPLPPSVTREAAIAHLHNHRQMIQLNPLVLRHELTTPHDSATPDEAKEMVWYEITDMITYVPYTPIKGEVSYKAGFYDIPTGLQTHTFAAGGVDIRGRWTVGGNAPGEPREEVEIGSNKPRDGLYIQEVVDLKCSVFLTSFVKRNLKKSHATLCDSIIEK</sequence>
<organism evidence="2 3">
    <name type="scientific">Neohortaea acidophila</name>
    <dbReference type="NCBI Taxonomy" id="245834"/>
    <lineage>
        <taxon>Eukaryota</taxon>
        <taxon>Fungi</taxon>
        <taxon>Dikarya</taxon>
        <taxon>Ascomycota</taxon>
        <taxon>Pezizomycotina</taxon>
        <taxon>Dothideomycetes</taxon>
        <taxon>Dothideomycetidae</taxon>
        <taxon>Mycosphaerellales</taxon>
        <taxon>Teratosphaeriaceae</taxon>
        <taxon>Neohortaea</taxon>
    </lineage>
</organism>
<keyword evidence="3" id="KW-1185">Reference proteome</keyword>
<name>A0A6A6PRL0_9PEZI</name>